<keyword evidence="2" id="KW-1185">Reference proteome</keyword>
<dbReference type="STRING" id="1703345.A3860_09095"/>
<name>A0A1V9FHE3_9BACT</name>
<evidence type="ECO:0000313" key="1">
    <source>
        <dbReference type="EMBL" id="OQP57772.1"/>
    </source>
</evidence>
<proteinExistence type="predicted"/>
<comment type="caution">
    <text evidence="1">The sequence shown here is derived from an EMBL/GenBank/DDBJ whole genome shotgun (WGS) entry which is preliminary data.</text>
</comment>
<organism evidence="1 2">
    <name type="scientific">Niastella vici</name>
    <dbReference type="NCBI Taxonomy" id="1703345"/>
    <lineage>
        <taxon>Bacteria</taxon>
        <taxon>Pseudomonadati</taxon>
        <taxon>Bacteroidota</taxon>
        <taxon>Chitinophagia</taxon>
        <taxon>Chitinophagales</taxon>
        <taxon>Chitinophagaceae</taxon>
        <taxon>Niastella</taxon>
    </lineage>
</organism>
<dbReference type="EMBL" id="LVYD01000113">
    <property type="protein sequence ID" value="OQP57772.1"/>
    <property type="molecule type" value="Genomic_DNA"/>
</dbReference>
<gene>
    <name evidence="1" type="ORF">A3860_09095</name>
</gene>
<dbReference type="RefSeq" id="WP_081155677.1">
    <property type="nucleotide sequence ID" value="NZ_LVYD01000113.1"/>
</dbReference>
<accession>A0A1V9FHE3</accession>
<dbReference type="AlphaFoldDB" id="A0A1V9FHE3"/>
<dbReference type="Proteomes" id="UP000192796">
    <property type="component" value="Unassembled WGS sequence"/>
</dbReference>
<protein>
    <submittedName>
        <fullName evidence="1">Uncharacterized protein</fullName>
    </submittedName>
</protein>
<sequence length="125" mass="14061">MQRVKLRSVLGKSGILGVYLLFLLVQLNLKYTLPNASDINIVAAAGNDLNSAKSCKYISPSDKKLSVLQPQLNKRYFHQQVYQLNHLPKHIAVAFAVERKQFIHPVPTLQSFKQLHSPFRGPPVA</sequence>
<evidence type="ECO:0000313" key="2">
    <source>
        <dbReference type="Proteomes" id="UP000192796"/>
    </source>
</evidence>
<reference evidence="1 2" key="1">
    <citation type="submission" date="2016-03" db="EMBL/GenBank/DDBJ databases">
        <title>Niastella vici sp. nov., isolated from farmland soil.</title>
        <authorList>
            <person name="Chen L."/>
            <person name="Wang D."/>
            <person name="Yang S."/>
            <person name="Wang G."/>
        </authorList>
    </citation>
    <scope>NUCLEOTIDE SEQUENCE [LARGE SCALE GENOMIC DNA]</scope>
    <source>
        <strain evidence="1 2">DJ57</strain>
    </source>
</reference>